<proteinExistence type="predicted"/>
<organism evidence="1 2">
    <name type="scientific">Novosphingobium pentaromativorans</name>
    <dbReference type="NCBI Taxonomy" id="205844"/>
    <lineage>
        <taxon>Bacteria</taxon>
        <taxon>Pseudomonadati</taxon>
        <taxon>Pseudomonadota</taxon>
        <taxon>Alphaproteobacteria</taxon>
        <taxon>Sphingomonadales</taxon>
        <taxon>Sphingomonadaceae</taxon>
        <taxon>Novosphingobium</taxon>
    </lineage>
</organism>
<dbReference type="PANTHER" id="PTHR36154">
    <property type="entry name" value="DNA-BINDING TRANSCRIPTIONAL ACTIVATOR ALPA"/>
    <property type="match status" value="1"/>
</dbReference>
<evidence type="ECO:0000313" key="1">
    <source>
        <dbReference type="EMBL" id="PZQ55564.1"/>
    </source>
</evidence>
<sequence>MTDGSVSLLRLAAVKARTGLSRTTIYRRMDAGTFPRSIQISPGLVGWYEADIDVWVADPMGWRAGEGRA</sequence>
<dbReference type="AlphaFoldDB" id="A0A2W5NRI5"/>
<comment type="caution">
    <text evidence="1">The sequence shown here is derived from an EMBL/GenBank/DDBJ whole genome shotgun (WGS) entry which is preliminary data.</text>
</comment>
<dbReference type="InterPro" id="IPR010260">
    <property type="entry name" value="AlpA"/>
</dbReference>
<dbReference type="EMBL" id="QFPX01000006">
    <property type="protein sequence ID" value="PZQ55564.1"/>
    <property type="molecule type" value="Genomic_DNA"/>
</dbReference>
<accession>A0A2W5NRI5</accession>
<name>A0A2W5NRI5_9SPHN</name>
<dbReference type="InterPro" id="IPR052931">
    <property type="entry name" value="Prophage_regulatory_activator"/>
</dbReference>
<protein>
    <submittedName>
        <fullName evidence="1">AlpA family transcriptional regulator</fullName>
    </submittedName>
</protein>
<gene>
    <name evidence="1" type="ORF">DI555_08060</name>
</gene>
<dbReference type="Proteomes" id="UP000249082">
    <property type="component" value="Unassembled WGS sequence"/>
</dbReference>
<dbReference type="PANTHER" id="PTHR36154:SF1">
    <property type="entry name" value="DNA-BINDING TRANSCRIPTIONAL ACTIVATOR ALPA"/>
    <property type="match status" value="1"/>
</dbReference>
<evidence type="ECO:0000313" key="2">
    <source>
        <dbReference type="Proteomes" id="UP000249082"/>
    </source>
</evidence>
<dbReference type="Pfam" id="PF05930">
    <property type="entry name" value="Phage_AlpA"/>
    <property type="match status" value="1"/>
</dbReference>
<reference evidence="1 2" key="1">
    <citation type="submission" date="2017-08" db="EMBL/GenBank/DDBJ databases">
        <title>Infants hospitalized years apart are colonized by the same room-sourced microbial strains.</title>
        <authorList>
            <person name="Brooks B."/>
            <person name="Olm M.R."/>
            <person name="Firek B.A."/>
            <person name="Baker R."/>
            <person name="Thomas B.C."/>
            <person name="Morowitz M.J."/>
            <person name="Banfield J.F."/>
        </authorList>
    </citation>
    <scope>NUCLEOTIDE SEQUENCE [LARGE SCALE GENOMIC DNA]</scope>
    <source>
        <strain evidence="1">S2_005_002_R2_33</strain>
    </source>
</reference>
<dbReference type="Gene3D" id="1.10.238.160">
    <property type="match status" value="1"/>
</dbReference>